<dbReference type="AlphaFoldDB" id="A0A0N8NT35"/>
<keyword evidence="1" id="KW-1133">Transmembrane helix</keyword>
<protein>
    <submittedName>
        <fullName evidence="2">Uncharacterized protein</fullName>
    </submittedName>
</protein>
<comment type="caution">
    <text evidence="2">The sequence shown here is derived from an EMBL/GenBank/DDBJ whole genome shotgun (WGS) entry which is preliminary data.</text>
</comment>
<evidence type="ECO:0000313" key="2">
    <source>
        <dbReference type="EMBL" id="KPU43728.1"/>
    </source>
</evidence>
<keyword evidence="1" id="KW-0472">Membrane</keyword>
<accession>A0A0N8NT35</accession>
<dbReference type="Proteomes" id="UP000050326">
    <property type="component" value="Unassembled WGS sequence"/>
</dbReference>
<feature type="transmembrane region" description="Helical" evidence="1">
    <location>
        <begin position="37"/>
        <end position="57"/>
    </location>
</feature>
<proteinExistence type="predicted"/>
<keyword evidence="3" id="KW-1185">Reference proteome</keyword>
<feature type="transmembrane region" description="Helical" evidence="1">
    <location>
        <begin position="6"/>
        <end position="25"/>
    </location>
</feature>
<dbReference type="RefSeq" id="WP_054875730.1">
    <property type="nucleotide sequence ID" value="NZ_LKET01000037.1"/>
</dbReference>
<sequence>MYKGVSHGIIAASFYIVIGLIFKMLYSSLQISWPSMYSPIVLISGGLVAFAVLVLIYCNFSKNAIWDSVISLLTFVAINFIIAIAFNPYSSYINLLDSNNFFISYNAIFIIFMRIPLFFPMNADTSFIYLFIMLLSPATLGIILPAGTHIFSSIKRKAGKLKFPTIIR</sequence>
<feature type="transmembrane region" description="Helical" evidence="1">
    <location>
        <begin position="101"/>
        <end position="121"/>
    </location>
</feature>
<organism evidence="2 3">
    <name type="scientific">Oxobacter pfennigii</name>
    <dbReference type="NCBI Taxonomy" id="36849"/>
    <lineage>
        <taxon>Bacteria</taxon>
        <taxon>Bacillati</taxon>
        <taxon>Bacillota</taxon>
        <taxon>Clostridia</taxon>
        <taxon>Eubacteriales</taxon>
        <taxon>Clostridiaceae</taxon>
        <taxon>Oxobacter</taxon>
    </lineage>
</organism>
<name>A0A0N8NT35_9CLOT</name>
<dbReference type="EMBL" id="LKET01000037">
    <property type="protein sequence ID" value="KPU43728.1"/>
    <property type="molecule type" value="Genomic_DNA"/>
</dbReference>
<feature type="transmembrane region" description="Helical" evidence="1">
    <location>
        <begin position="127"/>
        <end position="151"/>
    </location>
</feature>
<feature type="transmembrane region" description="Helical" evidence="1">
    <location>
        <begin position="69"/>
        <end position="89"/>
    </location>
</feature>
<dbReference type="STRING" id="36849.OXPF_27080"/>
<reference evidence="2 3" key="1">
    <citation type="submission" date="2015-09" db="EMBL/GenBank/DDBJ databases">
        <title>Genome sequence of Oxobacter pfennigii DSM 3222.</title>
        <authorList>
            <person name="Poehlein A."/>
            <person name="Bengelsdorf F.R."/>
            <person name="Schiel-Bengelsdorf B."/>
            <person name="Duerre P."/>
            <person name="Daniel R."/>
        </authorList>
    </citation>
    <scope>NUCLEOTIDE SEQUENCE [LARGE SCALE GENOMIC DNA]</scope>
    <source>
        <strain evidence="2 3">DSM 3222</strain>
    </source>
</reference>
<evidence type="ECO:0000313" key="3">
    <source>
        <dbReference type="Proteomes" id="UP000050326"/>
    </source>
</evidence>
<evidence type="ECO:0000256" key="1">
    <source>
        <dbReference type="SAM" id="Phobius"/>
    </source>
</evidence>
<gene>
    <name evidence="2" type="ORF">OXPF_27080</name>
</gene>
<keyword evidence="1" id="KW-0812">Transmembrane</keyword>